<keyword evidence="8 14" id="KW-0863">Zinc-finger</keyword>
<evidence type="ECO:0000256" key="2">
    <source>
        <dbReference type="ARBA" id="ARBA00004167"/>
    </source>
</evidence>
<feature type="region of interest" description="Disordered" evidence="15">
    <location>
        <begin position="41"/>
        <end position="60"/>
    </location>
</feature>
<comment type="similarity">
    <text evidence="13">Belongs to the RING-type zinc finger family. ATL subfamily.</text>
</comment>
<dbReference type="Proteomes" id="UP001454036">
    <property type="component" value="Unassembled WGS sequence"/>
</dbReference>
<evidence type="ECO:0000256" key="5">
    <source>
        <dbReference type="ARBA" id="ARBA00022679"/>
    </source>
</evidence>
<evidence type="ECO:0000256" key="14">
    <source>
        <dbReference type="PROSITE-ProRule" id="PRU00175"/>
    </source>
</evidence>
<dbReference type="PANTHER" id="PTHR46913">
    <property type="entry name" value="RING-H2 FINGER PROTEIN ATL16"/>
    <property type="match status" value="1"/>
</dbReference>
<evidence type="ECO:0000256" key="8">
    <source>
        <dbReference type="ARBA" id="ARBA00022771"/>
    </source>
</evidence>
<dbReference type="EMBL" id="BAABME010003966">
    <property type="protein sequence ID" value="GAA0160707.1"/>
    <property type="molecule type" value="Genomic_DNA"/>
</dbReference>
<dbReference type="GO" id="GO:0016020">
    <property type="term" value="C:membrane"/>
    <property type="evidence" value="ECO:0007669"/>
    <property type="project" value="UniProtKB-SubCell"/>
</dbReference>
<keyword evidence="5" id="KW-0808">Transferase</keyword>
<dbReference type="GO" id="GO:0016567">
    <property type="term" value="P:protein ubiquitination"/>
    <property type="evidence" value="ECO:0007669"/>
    <property type="project" value="InterPro"/>
</dbReference>
<evidence type="ECO:0000256" key="15">
    <source>
        <dbReference type="SAM" id="MobiDB-lite"/>
    </source>
</evidence>
<evidence type="ECO:0000256" key="7">
    <source>
        <dbReference type="ARBA" id="ARBA00022723"/>
    </source>
</evidence>
<dbReference type="Pfam" id="PF13639">
    <property type="entry name" value="zf-RING_2"/>
    <property type="match status" value="1"/>
</dbReference>
<accession>A0AAV3QEV2</accession>
<dbReference type="InterPro" id="IPR011016">
    <property type="entry name" value="Znf_RING-CH"/>
</dbReference>
<dbReference type="SUPFAM" id="SSF57850">
    <property type="entry name" value="RING/U-box"/>
    <property type="match status" value="1"/>
</dbReference>
<dbReference type="GO" id="GO:0061630">
    <property type="term" value="F:ubiquitin protein ligase activity"/>
    <property type="evidence" value="ECO:0007669"/>
    <property type="project" value="UniProtKB-EC"/>
</dbReference>
<dbReference type="InterPro" id="IPR001841">
    <property type="entry name" value="Znf_RING"/>
</dbReference>
<name>A0AAV3QEV2_LITER</name>
<keyword evidence="11" id="KW-1133">Transmembrane helix</keyword>
<sequence>MARTTTTLNNSQNNNGGLLPCPSIGLDIEKINSLPIFTHKLSENSDNGTTNSSNTSSSSTFSFMENECSICLGTFEDEEILKLMPECLHVFHSECVDKWLSSSSTCPLCRSSI</sequence>
<comment type="pathway">
    <text evidence="3">Protein modification; protein ubiquitination.</text>
</comment>
<keyword evidence="18" id="KW-1185">Reference proteome</keyword>
<keyword evidence="6" id="KW-0812">Transmembrane</keyword>
<dbReference type="GO" id="GO:0008270">
    <property type="term" value="F:zinc ion binding"/>
    <property type="evidence" value="ECO:0007669"/>
    <property type="project" value="UniProtKB-KW"/>
</dbReference>
<evidence type="ECO:0000256" key="12">
    <source>
        <dbReference type="ARBA" id="ARBA00023136"/>
    </source>
</evidence>
<evidence type="ECO:0000313" key="18">
    <source>
        <dbReference type="Proteomes" id="UP001454036"/>
    </source>
</evidence>
<dbReference type="SMART" id="SM00184">
    <property type="entry name" value="RING"/>
    <property type="match status" value="1"/>
</dbReference>
<evidence type="ECO:0000256" key="3">
    <source>
        <dbReference type="ARBA" id="ARBA00004906"/>
    </source>
</evidence>
<feature type="domain" description="RING-type" evidence="16">
    <location>
        <begin position="68"/>
        <end position="110"/>
    </location>
</feature>
<organism evidence="17 18">
    <name type="scientific">Lithospermum erythrorhizon</name>
    <name type="common">Purple gromwell</name>
    <name type="synonym">Lithospermum officinale var. erythrorhizon</name>
    <dbReference type="NCBI Taxonomy" id="34254"/>
    <lineage>
        <taxon>Eukaryota</taxon>
        <taxon>Viridiplantae</taxon>
        <taxon>Streptophyta</taxon>
        <taxon>Embryophyta</taxon>
        <taxon>Tracheophyta</taxon>
        <taxon>Spermatophyta</taxon>
        <taxon>Magnoliopsida</taxon>
        <taxon>eudicotyledons</taxon>
        <taxon>Gunneridae</taxon>
        <taxon>Pentapetalae</taxon>
        <taxon>asterids</taxon>
        <taxon>lamiids</taxon>
        <taxon>Boraginales</taxon>
        <taxon>Boraginaceae</taxon>
        <taxon>Boraginoideae</taxon>
        <taxon>Lithospermeae</taxon>
        <taxon>Lithospermum</taxon>
    </lineage>
</organism>
<dbReference type="InterPro" id="IPR013083">
    <property type="entry name" value="Znf_RING/FYVE/PHD"/>
</dbReference>
<dbReference type="AlphaFoldDB" id="A0AAV3QEV2"/>
<evidence type="ECO:0000256" key="11">
    <source>
        <dbReference type="ARBA" id="ARBA00022989"/>
    </source>
</evidence>
<evidence type="ECO:0000256" key="1">
    <source>
        <dbReference type="ARBA" id="ARBA00000900"/>
    </source>
</evidence>
<comment type="caution">
    <text evidence="17">The sequence shown here is derived from an EMBL/GenBank/DDBJ whole genome shotgun (WGS) entry which is preliminary data.</text>
</comment>
<keyword evidence="10" id="KW-0862">Zinc</keyword>
<dbReference type="PANTHER" id="PTHR46913:SF1">
    <property type="entry name" value="RING-H2 FINGER PROTEIN ATL16"/>
    <property type="match status" value="1"/>
</dbReference>
<evidence type="ECO:0000256" key="6">
    <source>
        <dbReference type="ARBA" id="ARBA00022692"/>
    </source>
</evidence>
<dbReference type="Gene3D" id="3.30.40.10">
    <property type="entry name" value="Zinc/RING finger domain, C3HC4 (zinc finger)"/>
    <property type="match status" value="1"/>
</dbReference>
<evidence type="ECO:0000256" key="10">
    <source>
        <dbReference type="ARBA" id="ARBA00022833"/>
    </source>
</evidence>
<evidence type="ECO:0000256" key="9">
    <source>
        <dbReference type="ARBA" id="ARBA00022786"/>
    </source>
</evidence>
<protein>
    <recommendedName>
        <fullName evidence="4">RING-type E3 ubiquitin transferase</fullName>
        <ecNumber evidence="4">2.3.2.27</ecNumber>
    </recommendedName>
</protein>
<evidence type="ECO:0000313" key="17">
    <source>
        <dbReference type="EMBL" id="GAA0160707.1"/>
    </source>
</evidence>
<feature type="compositionally biased region" description="Low complexity" evidence="15">
    <location>
        <begin position="44"/>
        <end position="60"/>
    </location>
</feature>
<keyword evidence="12" id="KW-0472">Membrane</keyword>
<dbReference type="EC" id="2.3.2.27" evidence="4"/>
<keyword evidence="7" id="KW-0479">Metal-binding</keyword>
<keyword evidence="9" id="KW-0833">Ubl conjugation pathway</keyword>
<proteinExistence type="inferred from homology"/>
<comment type="catalytic activity">
    <reaction evidence="1">
        <text>S-ubiquitinyl-[E2 ubiquitin-conjugating enzyme]-L-cysteine + [acceptor protein]-L-lysine = [E2 ubiquitin-conjugating enzyme]-L-cysteine + N(6)-ubiquitinyl-[acceptor protein]-L-lysine.</text>
        <dbReference type="EC" id="2.3.2.27"/>
    </reaction>
</comment>
<reference evidence="17 18" key="1">
    <citation type="submission" date="2024-01" db="EMBL/GenBank/DDBJ databases">
        <title>The complete chloroplast genome sequence of Lithospermum erythrorhizon: insights into the phylogenetic relationship among Boraginaceae species and the maternal lineages of purple gromwells.</title>
        <authorList>
            <person name="Okada T."/>
            <person name="Watanabe K."/>
        </authorList>
    </citation>
    <scope>NUCLEOTIDE SEQUENCE [LARGE SCALE GENOMIC DNA]</scope>
</reference>
<evidence type="ECO:0000256" key="4">
    <source>
        <dbReference type="ARBA" id="ARBA00012483"/>
    </source>
</evidence>
<evidence type="ECO:0000259" key="16">
    <source>
        <dbReference type="PROSITE" id="PS50089"/>
    </source>
</evidence>
<comment type="subcellular location">
    <subcellularLocation>
        <location evidence="2">Membrane</location>
        <topology evidence="2">Single-pass membrane protein</topology>
    </subcellularLocation>
</comment>
<dbReference type="SMART" id="SM00744">
    <property type="entry name" value="RINGv"/>
    <property type="match status" value="1"/>
</dbReference>
<dbReference type="PROSITE" id="PS50089">
    <property type="entry name" value="ZF_RING_2"/>
    <property type="match status" value="1"/>
</dbReference>
<dbReference type="InterPro" id="IPR044600">
    <property type="entry name" value="ATL1/ATL16-like"/>
</dbReference>
<gene>
    <name evidence="17" type="ORF">LIER_17200</name>
</gene>
<evidence type="ECO:0000256" key="13">
    <source>
        <dbReference type="ARBA" id="ARBA00024209"/>
    </source>
</evidence>